<protein>
    <submittedName>
        <fullName evidence="2">Prepilin-type N-terminal cleavage/methylation domain-containing protein</fullName>
    </submittedName>
</protein>
<dbReference type="Pfam" id="PF07963">
    <property type="entry name" value="N_methyl"/>
    <property type="match status" value="1"/>
</dbReference>
<dbReference type="AlphaFoldDB" id="A0AA41Z1L5"/>
<keyword evidence="1" id="KW-0472">Membrane</keyword>
<gene>
    <name evidence="2" type="ORF">M8523_12440</name>
</gene>
<dbReference type="RefSeq" id="WP_282585197.1">
    <property type="nucleotide sequence ID" value="NZ_JAMOIM010000007.1"/>
</dbReference>
<proteinExistence type="predicted"/>
<evidence type="ECO:0000256" key="1">
    <source>
        <dbReference type="SAM" id="Phobius"/>
    </source>
</evidence>
<reference evidence="2" key="1">
    <citation type="submission" date="2022-05" db="EMBL/GenBank/DDBJ databases">
        <authorList>
            <person name="Pankratov T."/>
        </authorList>
    </citation>
    <scope>NUCLEOTIDE SEQUENCE</scope>
    <source>
        <strain evidence="2">BP6-180914</strain>
    </source>
</reference>
<keyword evidence="1" id="KW-1133">Transmembrane helix</keyword>
<dbReference type="NCBIfam" id="TIGR02532">
    <property type="entry name" value="IV_pilin_GFxxxE"/>
    <property type="match status" value="1"/>
</dbReference>
<keyword evidence="3" id="KW-1185">Reference proteome</keyword>
<dbReference type="EMBL" id="JAMOIM010000007">
    <property type="protein sequence ID" value="MCW6508828.1"/>
    <property type="molecule type" value="Genomic_DNA"/>
</dbReference>
<evidence type="ECO:0000313" key="2">
    <source>
        <dbReference type="EMBL" id="MCW6508828.1"/>
    </source>
</evidence>
<accession>A0AA41Z1L5</accession>
<comment type="caution">
    <text evidence="2">The sequence shown here is derived from an EMBL/GenBank/DDBJ whole genome shotgun (WGS) entry which is preliminary data.</text>
</comment>
<name>A0AA41Z1L5_9HYPH</name>
<evidence type="ECO:0000313" key="3">
    <source>
        <dbReference type="Proteomes" id="UP001165667"/>
    </source>
</evidence>
<keyword evidence="1" id="KW-0812">Transmembrane</keyword>
<feature type="transmembrane region" description="Helical" evidence="1">
    <location>
        <begin position="22"/>
        <end position="44"/>
    </location>
</feature>
<dbReference type="InterPro" id="IPR045584">
    <property type="entry name" value="Pilin-like"/>
</dbReference>
<dbReference type="InterPro" id="IPR012902">
    <property type="entry name" value="N_methyl_site"/>
</dbReference>
<dbReference type="Proteomes" id="UP001165667">
    <property type="component" value="Unassembled WGS sequence"/>
</dbReference>
<sequence length="157" mass="16107">MPVLEPRLNAGGSRHDHDGKNAGFTLFEVLLGLLLMALIAALVLPGPQRPTGPAALRTAANEVSALLRNTRTAAIGSGRPTRASIEPASNRVQSPVLGTQVEVPAGVSVALLDRSNQIIDFAPNGTSSGGNILLQGPVSRVVIAINADTGAIRLALP</sequence>
<organism evidence="2 3">
    <name type="scientific">Lichenifustis flavocetrariae</name>
    <dbReference type="NCBI Taxonomy" id="2949735"/>
    <lineage>
        <taxon>Bacteria</taxon>
        <taxon>Pseudomonadati</taxon>
        <taxon>Pseudomonadota</taxon>
        <taxon>Alphaproteobacteria</taxon>
        <taxon>Hyphomicrobiales</taxon>
        <taxon>Lichenihabitantaceae</taxon>
        <taxon>Lichenifustis</taxon>
    </lineage>
</organism>
<dbReference type="SUPFAM" id="SSF54523">
    <property type="entry name" value="Pili subunits"/>
    <property type="match status" value="1"/>
</dbReference>